<dbReference type="OrthoDB" id="3716589at2"/>
<keyword evidence="1" id="KW-1133">Transmembrane helix</keyword>
<keyword evidence="1" id="KW-0812">Transmembrane</keyword>
<protein>
    <submittedName>
        <fullName evidence="2">Uncharacterized protein</fullName>
    </submittedName>
</protein>
<proteinExistence type="predicted"/>
<dbReference type="STRING" id="1437608.GCA_000771645_00670"/>
<dbReference type="EMBL" id="JGYN01000013">
    <property type="protein sequence ID" value="KFI50767.1"/>
    <property type="molecule type" value="Genomic_DNA"/>
</dbReference>
<keyword evidence="3" id="KW-1185">Reference proteome</keyword>
<dbReference type="eggNOG" id="ENOG5032RIC">
    <property type="taxonomic scope" value="Bacteria"/>
</dbReference>
<comment type="caution">
    <text evidence="2">The sequence shown here is derived from an EMBL/GenBank/DDBJ whole genome shotgun (WGS) entry which is preliminary data.</text>
</comment>
<dbReference type="AlphaFoldDB" id="A0A086ZW67"/>
<accession>A0A086ZW67</accession>
<evidence type="ECO:0000256" key="1">
    <source>
        <dbReference type="SAM" id="Phobius"/>
    </source>
</evidence>
<dbReference type="RefSeq" id="WP_033494376.1">
    <property type="nucleotide sequence ID" value="NZ_JGYN01000013.1"/>
</dbReference>
<feature type="transmembrane region" description="Helical" evidence="1">
    <location>
        <begin position="288"/>
        <end position="308"/>
    </location>
</feature>
<evidence type="ECO:0000313" key="2">
    <source>
        <dbReference type="EMBL" id="KFI50767.1"/>
    </source>
</evidence>
<organism evidence="2 3">
    <name type="scientific">Bifidobacterium biavatii DSM 23969</name>
    <dbReference type="NCBI Taxonomy" id="1437608"/>
    <lineage>
        <taxon>Bacteria</taxon>
        <taxon>Bacillati</taxon>
        <taxon>Actinomycetota</taxon>
        <taxon>Actinomycetes</taxon>
        <taxon>Bifidobacteriales</taxon>
        <taxon>Bifidobacteriaceae</taxon>
        <taxon>Bifidobacterium</taxon>
    </lineage>
</organism>
<reference evidence="2 3" key="1">
    <citation type="submission" date="2014-03" db="EMBL/GenBank/DDBJ databases">
        <title>Genomics of Bifidobacteria.</title>
        <authorList>
            <person name="Ventura M."/>
            <person name="Milani C."/>
            <person name="Lugli G.A."/>
        </authorList>
    </citation>
    <scope>NUCLEOTIDE SEQUENCE [LARGE SCALE GENOMIC DNA]</scope>
    <source>
        <strain evidence="2 3">DSM 23969</strain>
    </source>
</reference>
<sequence>MNHTTMKATSVISEAWRSITSGAARLAPAVLALALTAAGMGVMDIAAGSTILNQASAYRQSGADILVLNAPDGIDAASCERLTSLTNVQAAGAIRTTDPLTLAALPDTTTPLYQITPGLARLLDTKQDTNTTGLIASQQVAETLGTSTGGTIGLADGRTAHVKGVYQYPDDGRTPGYAYALMEETPATGTFDACWAKTWPQTSQTRNALWSTLTPNAKTTGDDAPTLGQLNTTKGDGFDGQTLYRQRSTRILPACGALIALAIGYLLIRGRRLEIASALHCGVPKPALATQIIIETGITILLATAISLPIDMTAARLLIDTTDRTAITLNAIQTTITTNTAYLLATTITTLHIKERHLFTYFKER</sequence>
<evidence type="ECO:0000313" key="3">
    <source>
        <dbReference type="Proteomes" id="UP000029108"/>
    </source>
</evidence>
<feature type="transmembrane region" description="Helical" evidence="1">
    <location>
        <begin position="251"/>
        <end position="268"/>
    </location>
</feature>
<gene>
    <name evidence="2" type="ORF">BBIA_1560</name>
</gene>
<name>A0A086ZW67_9BIFI</name>
<dbReference type="Proteomes" id="UP000029108">
    <property type="component" value="Unassembled WGS sequence"/>
</dbReference>
<keyword evidence="1" id="KW-0472">Membrane</keyword>